<dbReference type="Gene3D" id="2.160.20.10">
    <property type="entry name" value="Single-stranded right-handed beta-helix, Pectin lyase-like"/>
    <property type="match status" value="4"/>
</dbReference>
<dbReference type="InterPro" id="IPR045828">
    <property type="entry name" value="PKD_Bacteroidetes"/>
</dbReference>
<organism evidence="3 4">
    <name type="scientific">Lacihabitans soyangensis</name>
    <dbReference type="NCBI Taxonomy" id="869394"/>
    <lineage>
        <taxon>Bacteria</taxon>
        <taxon>Pseudomonadati</taxon>
        <taxon>Bacteroidota</taxon>
        <taxon>Cytophagia</taxon>
        <taxon>Cytophagales</taxon>
        <taxon>Leadbetterellaceae</taxon>
        <taxon>Lacihabitans</taxon>
    </lineage>
</organism>
<feature type="domain" description="PKD-like" evidence="2">
    <location>
        <begin position="3572"/>
        <end position="3621"/>
    </location>
</feature>
<dbReference type="SMART" id="SM00710">
    <property type="entry name" value="PbH1"/>
    <property type="match status" value="26"/>
</dbReference>
<dbReference type="Pfam" id="PF19406">
    <property type="entry name" value="PKD_5"/>
    <property type="match status" value="10"/>
</dbReference>
<feature type="domain" description="PKD-like" evidence="2">
    <location>
        <begin position="3336"/>
        <end position="3421"/>
    </location>
</feature>
<name>A0AAE3GZW8_9BACT</name>
<feature type="domain" description="PKD-like" evidence="2">
    <location>
        <begin position="726"/>
        <end position="811"/>
    </location>
</feature>
<feature type="domain" description="PKD-like" evidence="2">
    <location>
        <begin position="3054"/>
        <end position="3139"/>
    </location>
</feature>
<dbReference type="SUPFAM" id="SSF51126">
    <property type="entry name" value="Pectin lyase-like"/>
    <property type="match status" value="4"/>
</dbReference>
<keyword evidence="1" id="KW-1133">Transmembrane helix</keyword>
<feature type="domain" description="PKD-like" evidence="2">
    <location>
        <begin position="2864"/>
        <end position="2952"/>
    </location>
</feature>
<feature type="non-terminal residue" evidence="3">
    <location>
        <position position="3924"/>
    </location>
</feature>
<gene>
    <name evidence="3" type="ORF">EGI31_04770</name>
</gene>
<evidence type="ECO:0000259" key="2">
    <source>
        <dbReference type="Pfam" id="PF19406"/>
    </source>
</evidence>
<feature type="domain" description="PKD-like" evidence="2">
    <location>
        <begin position="2774"/>
        <end position="2855"/>
    </location>
</feature>
<dbReference type="RefSeq" id="WP_255036014.1">
    <property type="nucleotide sequence ID" value="NZ_RJUF01000008.1"/>
</dbReference>
<comment type="caution">
    <text evidence="3">The sequence shown here is derived from an EMBL/GenBank/DDBJ whole genome shotgun (WGS) entry which is preliminary data.</text>
</comment>
<accession>A0AAE3GZW8</accession>
<feature type="domain" description="PKD-like" evidence="2">
    <location>
        <begin position="3430"/>
        <end position="3515"/>
    </location>
</feature>
<keyword evidence="1" id="KW-0472">Membrane</keyword>
<keyword evidence="1" id="KW-0812">Transmembrane</keyword>
<keyword evidence="4" id="KW-1185">Reference proteome</keyword>
<evidence type="ECO:0000313" key="4">
    <source>
        <dbReference type="Proteomes" id="UP001204144"/>
    </source>
</evidence>
<sequence length="3924" mass="400553">MRTFSTTAKITSYLSNALSMLLGFFINLFQKTETPDVLKLSIYKGKGYLKAWVLLLLLGVSGGVMGQTTLMSWDMSTQTGTAAVGSLAPGFANGNLATSSGALTRGAGVTPSGLTRAWGGSNWEQTGIANLSSNKNITFNVTPKSGFAVSLSSINPFSYRRSGTGPSNAIIEATANSVTSGISQGSIAFGNSTNTGADITPTVNLGADNFLQNIKGPITFNLSPYGATSAAGTLYIFDVANSTAPDFSITGRILGTETLALTGFETCFGIASASQTFTLKGDGLLAAAVNLTAPTGFEISTDNISYSGTLSITPSSGSVNNLVYVRIKSTTVAGSYSGDLTIIGGGFTADADLKVALSGVVNPTPTAAVLSGTATICEGSSTNLAVAITGGTSPFSVVYNDGSVNFPVPAYNSGANIPVSPISSKTYTLVSVTDAEGCVVASPSGGATVTVNTRPTSGVIVGNATICSGQSTNLTVTIAGGASPFQVVYSDGSTNTTLSLYTSGSNIAVSPTSTTTYTIVSITDANGCTVASPSGSAVVTVNPTPSAGALSGTATICSDASTNLGVAITGGTSPFTIVYSGGTINSYISTAAIPVSPASTTTYTLTSVTDANGCTVASPSGSAVVTVNQRPTAAAILGTTTICSGLGTSLVVNITDGQSPFTVVHSGGTVSSYISGSPIMITPTSTTTYTIVSVTDANGCTVATPTGSAVVTVNPTPVGTNTTLPAICSGTSVGYDLTTNVAVNSTYSWVASTPPPFITGASTTAQTGSIINDVLSNNDITGNFNVVYTVTPTSVVGSCIGSAFTVTVPIKMNLVTNLNGSASNSSTSICSGESTNLVFFSLPFLGAASIDYSDGSSTSTVSLPSGGVVPISVSPTTTTTYTLQSITANGCTKALTGPSRTVTVNPLPTGTLTATETSGTTPNDNIICSGDAVTFTAPLGYSNYNFKVNGLSEQSGNSNTYTASFSGDVTVTVEITSADNCIATLTGVNITVGSCGVTNVTRSKNYATIQQAIDHSSTQNGDEITVASGTYNELINVNKPNLVIRGVGLTKPILTWTGTTPGDLVKGLVTINSAGATIENFAMNVDLSKLNSAIAANGTNANNLTVKDNIINPILSGAYIGGYGRRNAININYRDSRVSNSNPTGILISGNTVTYNDGGTPSVLTDDASFRSALATDEAGLTINGNTFQTPENDIEVRFGGGGNIVVTNNNFNGNGARIGEFNGGAGTINISGNTFTGTFLNAFGKTGLTLFNNFQNKATTVSNNTFTGVDKSISLENYRSVTINNNTFTPSSGSTTFKHLTINTKEFSSSSGFYDPNVDLVLTNNKFNGSGTNGGTALGFYNNDNNTTVTPGPAPVFGTFTLGTVGNENEFASGIASFIYLDNNVSTLTPGPTQSACWSLDLNAGNNKFDLGTGLLLPSAMDLSQRTFLETKLTHKPDNACLGNIRYYFPIYNETQNTYHYSIQEAIDAVSTTVGDVISVPAGTYNENINVSKRLTLKGVNNGTSCSGTRVAESIINGATGVAVTIAANGVVVDGFTINGSTGVTSTGFEGPQVRNNIVNVGAVGISINNVPPSSPMFITNVQNNCLNVSNQVVSSTPTVGILLNGITSVGPINIGNNNISGGFYGYLVHKLGMNPMNMIINDTISGTMQGIAVVNTLDNINFFPSYLSINGVSMTGFTGSHPSLTAYNHHAGIYAFTGGASATNGITLNVNNVTIDGTGKPNQSSAGIYLGDFSTSGTGPFQTVNITNSNIINNKNRGLDARGRVLATISNSVLTNNGNDAFGSGNDGFTIISQQNSQVVASNNTITLPATSTTKVFGLFTGLGTTNLIEAHDNSILLNGNASTGSLLARSDAGTGNIDATCNWWGGIAGAVSPLVLGNVTFEFFRTSGTDTDGSTLGFQPASGTCNGCSTGNLVTNTTTGEIFCTIQGAIDDVQTLAGHTLEIASGTYDEQVLVTKGVNIKGVGTTKPIINFTGTVSGKPTLFDVSVDGAVIDSLNFKVDLSKLRSAVIASAAGLDNIIVKNNTIEAYGTPAGSYGDRNAVSVNYSGSTNYRVATGGVNSVTFTGNSVSGTPSGYFRSAIAIDEGAGTITGNTLQTINHDVLVRFNGNGIVNISNNNLNGGGIELSDQNAGSGTLTVSNNIFTGVGAPGTAMLRVKNNYNSIPHIISANTFTNHDWAVSLENTNAVTLDANIFNTSVATAKAVVVNTKSLSSNSSTITQVAVGGTFTNNNFNGTGNAIMFLNHDSDNDSYGTFLMGTAGNENNFASTLSSYIAFDGQTGTSTSSAFPTYPGTGGWPTAMACWDQDLNAENNRFDVGAGLQLPSAMNLAQRTTLESKLTHDPDLACLGKIQYFKPVHNFTQNLYYTNIQPAINAANPNDVIKLAEWTFNERAVIDKSLTIEGLNSDKSLTVIDGTGLTSVGSAAGDKSGIKINSGVTGVIIKNLTLQNFTGGGGNADAGIYAIGSNNNLMVTNVALKNNVAASGFYANGPVNTVSITNSLVENNGSVTSRVRGIVIWNGFKQNITITGNTIINNDCCGIELSDGTASAVNVSGNTVIIGSGDNALGINGLRTITGNNTINTNIITGGGRFGIELKNPSDNDGGANTTTVSGNTVTLSSQNSDVRDRAGIAVFRRFLDSGNPDNHPDAPNGVIISGNNVSGYQQTSNSEGFGIVVEGENHTINGNILTNNDIGIQQQAGHTPFTTNIGTESNQANLADLYFGRGNSPTICNITVSGNTFSGNTTDERIVTGGGIGAIVTTVTPTVDDPTDQIVCEGGSTTAVTFTGNSLPGVVYNWTNSNTAIGLAASGTGNIAIFTANNTATTAITATITVTPNANGCSGTPQTFTVTVNPKPEMVDPTDLTVCSDVEIDVDFTDDLGTVTTYAWSITNPTSLPSGLTASSPSGTGDIDNLKLKNTTATNQTVTITVTPTSAAGCAGTAQTFTITVKPEPVGIASVPTQTVCSDASIADIELGTSNSLAGTTYSWTRDNTNVTGLATTGTANITGIPNNVTGTSQTVVYTITPTTSGCVGATFTASITVKPEPVGTVSIASQTVCSDAAITTIELGTSNSLASTTYSWTRDNITNVTGLANTGTANVSGTPNNVTGVPQTIVYTITPTTDGCVGNTFTVSVVVNPEPVGTVSLATQTVCSDVAITTINLGTSNMLSGVTYSWSRDNTTAVTGLASTGTINITGIPNNVTGATQTVVYTITPSVGSCVGNIFTTEVLVKPEPVGTVSLATQTVCSDVAITDITLGTSNSLVGTTYSWTRDKALEVTGLASSGTTTITGTPNNVTGVPQTITYTITPTTDGCIGNTFTATVIVNPEPVGVATLSSQTVCSDIAISEIVLSTSNSISGTTYTWTRDKTTEVTGLASSGSGNIIGTPNNITGSSQTVTYTITPTSGTCVGNDFTATVIVKPEPVGVPTPLTQTVCSDDNITPIALSTSNSLSGTTYSWTRDKLAEITGLASTGTTNISGSGNNVTLANQTVTYTITPTYDGCIGNTFTSAITIKPEPNPVPTTTIQKCSAEPYTFDFDTYIQNNSTDLGQVTYTYSVVKVPNLPLLDPDPAGTSFTSLNGEISNTITNFGTNPITVRYTATPLGANGCVGTPFVVNVVINPAPIVNIYPNGSDDLCAGDTRIISGGVSPTGTYTNVWSIDSQTSGIGASLSSTGSISTSLVIPANAMAGTIVVKFLATNTATGCSNSTLYTFTVKEKPVITIATPVISNCEGVSTPGKAIFNFTAAGVSALPTTAGISYHTSASDAQNNLGAITSPYLGSNNQIIYVRASNGACFAVSTFTLVVNPTPAVPTLIAVAPTCTFAGSSTISNYSSTNTYTFSPAGPTVGAGGLITGMTVGLPYTVTSGIGACTSVASVSFSNAAMLETPAVPTITSTAASCAADEISSIGNYDGTVSYTFSPAGPSVI</sequence>
<feature type="domain" description="PKD-like" evidence="2">
    <location>
        <begin position="2961"/>
        <end position="3045"/>
    </location>
</feature>
<dbReference type="InterPro" id="IPR006626">
    <property type="entry name" value="PbH1"/>
</dbReference>
<proteinExistence type="predicted"/>
<feature type="transmembrane region" description="Helical" evidence="1">
    <location>
        <begin position="51"/>
        <end position="73"/>
    </location>
</feature>
<feature type="transmembrane region" description="Helical" evidence="1">
    <location>
        <begin position="12"/>
        <end position="30"/>
    </location>
</feature>
<feature type="domain" description="PKD-like" evidence="2">
    <location>
        <begin position="3148"/>
        <end position="3233"/>
    </location>
</feature>
<dbReference type="InterPro" id="IPR011050">
    <property type="entry name" value="Pectin_lyase_fold/virulence"/>
</dbReference>
<protein>
    <recommendedName>
        <fullName evidence="2">PKD-like domain-containing protein</fullName>
    </recommendedName>
</protein>
<evidence type="ECO:0000313" key="3">
    <source>
        <dbReference type="EMBL" id="MCP9762258.1"/>
    </source>
</evidence>
<evidence type="ECO:0000256" key="1">
    <source>
        <dbReference type="SAM" id="Phobius"/>
    </source>
</evidence>
<dbReference type="Proteomes" id="UP001204144">
    <property type="component" value="Unassembled WGS sequence"/>
</dbReference>
<dbReference type="EMBL" id="RJUF01000008">
    <property type="protein sequence ID" value="MCP9762258.1"/>
    <property type="molecule type" value="Genomic_DNA"/>
</dbReference>
<dbReference type="InterPro" id="IPR012334">
    <property type="entry name" value="Pectin_lyas_fold"/>
</dbReference>
<feature type="domain" description="PKD-like" evidence="2">
    <location>
        <begin position="3242"/>
        <end position="3327"/>
    </location>
</feature>
<reference evidence="3 4" key="1">
    <citation type="submission" date="2018-11" db="EMBL/GenBank/DDBJ databases">
        <title>Novel bacteria species description.</title>
        <authorList>
            <person name="Han J.-H."/>
        </authorList>
    </citation>
    <scope>NUCLEOTIDE SEQUENCE [LARGE SCALE GENOMIC DNA]</scope>
    <source>
        <strain evidence="3 4">KCTC23259</strain>
    </source>
</reference>